<dbReference type="AlphaFoldDB" id="A0A8S2ZCY4"/>
<dbReference type="Proteomes" id="UP000681967">
    <property type="component" value="Unassembled WGS sequence"/>
</dbReference>
<feature type="non-terminal residue" evidence="2">
    <location>
        <position position="1"/>
    </location>
</feature>
<accession>A0A8S2ZCY4</accession>
<evidence type="ECO:0000256" key="1">
    <source>
        <dbReference type="SAM" id="MobiDB-lite"/>
    </source>
</evidence>
<protein>
    <submittedName>
        <fullName evidence="2">Uncharacterized protein</fullName>
    </submittedName>
</protein>
<evidence type="ECO:0000313" key="4">
    <source>
        <dbReference type="Proteomes" id="UP000681967"/>
    </source>
</evidence>
<feature type="non-terminal residue" evidence="2">
    <location>
        <position position="63"/>
    </location>
</feature>
<feature type="compositionally biased region" description="Polar residues" evidence="1">
    <location>
        <begin position="54"/>
        <end position="63"/>
    </location>
</feature>
<dbReference type="Proteomes" id="UP000681720">
    <property type="component" value="Unassembled WGS sequence"/>
</dbReference>
<evidence type="ECO:0000313" key="2">
    <source>
        <dbReference type="EMBL" id="CAF4626499.1"/>
    </source>
</evidence>
<feature type="region of interest" description="Disordered" evidence="1">
    <location>
        <begin position="1"/>
        <end position="28"/>
    </location>
</feature>
<evidence type="ECO:0000313" key="3">
    <source>
        <dbReference type="EMBL" id="CAF4956073.1"/>
    </source>
</evidence>
<dbReference type="EMBL" id="CAJOBH010103749">
    <property type="protein sequence ID" value="CAF4626499.1"/>
    <property type="molecule type" value="Genomic_DNA"/>
</dbReference>
<feature type="region of interest" description="Disordered" evidence="1">
    <location>
        <begin position="40"/>
        <end position="63"/>
    </location>
</feature>
<sequence>SKGQADLNKILRGQQNPERIGTPRSNLSYTTTYRVPSACTTSQAADRSHPRFPSSMTTATVNT</sequence>
<reference evidence="2" key="1">
    <citation type="submission" date="2021-02" db="EMBL/GenBank/DDBJ databases">
        <authorList>
            <person name="Nowell W R."/>
        </authorList>
    </citation>
    <scope>NUCLEOTIDE SEQUENCE</scope>
</reference>
<gene>
    <name evidence="2" type="ORF">BYL167_LOCUS41188</name>
    <name evidence="3" type="ORF">GIL414_LOCUS54591</name>
</gene>
<name>A0A8S2ZCY4_9BILA</name>
<dbReference type="EMBL" id="CAJOBJ010191746">
    <property type="protein sequence ID" value="CAF4956073.1"/>
    <property type="molecule type" value="Genomic_DNA"/>
</dbReference>
<organism evidence="2 4">
    <name type="scientific">Rotaria magnacalcarata</name>
    <dbReference type="NCBI Taxonomy" id="392030"/>
    <lineage>
        <taxon>Eukaryota</taxon>
        <taxon>Metazoa</taxon>
        <taxon>Spiralia</taxon>
        <taxon>Gnathifera</taxon>
        <taxon>Rotifera</taxon>
        <taxon>Eurotatoria</taxon>
        <taxon>Bdelloidea</taxon>
        <taxon>Philodinida</taxon>
        <taxon>Philodinidae</taxon>
        <taxon>Rotaria</taxon>
    </lineage>
</organism>
<comment type="caution">
    <text evidence="2">The sequence shown here is derived from an EMBL/GenBank/DDBJ whole genome shotgun (WGS) entry which is preliminary data.</text>
</comment>
<feature type="compositionally biased region" description="Polar residues" evidence="1">
    <location>
        <begin position="13"/>
        <end position="28"/>
    </location>
</feature>
<proteinExistence type="predicted"/>